<reference evidence="2" key="1">
    <citation type="submission" date="2023-03" db="EMBL/GenBank/DDBJ databases">
        <title>Massive genome expansion in bonnet fungi (Mycena s.s.) driven by repeated elements and novel gene families across ecological guilds.</title>
        <authorList>
            <consortium name="Lawrence Berkeley National Laboratory"/>
            <person name="Harder C.B."/>
            <person name="Miyauchi S."/>
            <person name="Viragh M."/>
            <person name="Kuo A."/>
            <person name="Thoen E."/>
            <person name="Andreopoulos B."/>
            <person name="Lu D."/>
            <person name="Skrede I."/>
            <person name="Drula E."/>
            <person name="Henrissat B."/>
            <person name="Morin E."/>
            <person name="Kohler A."/>
            <person name="Barry K."/>
            <person name="LaButti K."/>
            <person name="Morin E."/>
            <person name="Salamov A."/>
            <person name="Lipzen A."/>
            <person name="Mereny Z."/>
            <person name="Hegedus B."/>
            <person name="Baldrian P."/>
            <person name="Stursova M."/>
            <person name="Weitz H."/>
            <person name="Taylor A."/>
            <person name="Grigoriev I.V."/>
            <person name="Nagy L.G."/>
            <person name="Martin F."/>
            <person name="Kauserud H."/>
        </authorList>
    </citation>
    <scope>NUCLEOTIDE SEQUENCE</scope>
    <source>
        <strain evidence="2">9144</strain>
    </source>
</reference>
<evidence type="ECO:0000256" key="1">
    <source>
        <dbReference type="SAM" id="Coils"/>
    </source>
</evidence>
<dbReference type="Gene3D" id="1.10.510.10">
    <property type="entry name" value="Transferase(Phosphotransferase) domain 1"/>
    <property type="match status" value="1"/>
</dbReference>
<dbReference type="InterPro" id="IPR011009">
    <property type="entry name" value="Kinase-like_dom_sf"/>
</dbReference>
<dbReference type="AlphaFoldDB" id="A0AAD6YQF7"/>
<gene>
    <name evidence="2" type="ORF">GGX14DRAFT_642638</name>
</gene>
<sequence>MLKRVEWGRTHEQFPALQHSSTLAEKLGSLSIWEALAAADLLLPPFRCHSNTSTSSASESKASQCIPPYLSLSLVSEDLDWMDDLENFARHSWPKTEECTSQNSKWQSVLTNLKPLQRVWRRLLPIDENGTFLEHSEIETDTRMRMEVLYMDLLYHLICPGRRIEDEDEIFRTNIQETTMLEGGGKVKPDVNMKYRPEPDSEWENLTRVENKTALVQMYYARALQDAIGKHRYRWSPTATGIYTQAYSGAFATDTIDNVAQTRIVVMGNPCLWRMACALDGELVVSKWYSINPTQARQLLPAEVQVHQGHLLRQKLALTAKKDFVAFFSSRRRSQPSELDTIMEITVNCMRSTCDAFTRLTEIISRSATIDISLGGPRVHARCIRSPKDFLLHARKSQDFRTVKLGRVWTNGEWYLKIPSGVDEVIATREASFSASHGVVQFAGELTITTGEHRGKILLATRAAGEPAGHAGDFLVDCLSAEQKYNVRLAILAMHKAGWHHHDIHPANVVLSGDTDITIVDFGRAQRASECFGCCMDEDILLEVSISPSSLMIDELSESLATIVEEIKQERDTEDAEKDKAEKL</sequence>
<comment type="caution">
    <text evidence="2">The sequence shown here is derived from an EMBL/GenBank/DDBJ whole genome shotgun (WGS) entry which is preliminary data.</text>
</comment>
<name>A0AAD6YQF7_9AGAR</name>
<organism evidence="2 3">
    <name type="scientific">Mycena pura</name>
    <dbReference type="NCBI Taxonomy" id="153505"/>
    <lineage>
        <taxon>Eukaryota</taxon>
        <taxon>Fungi</taxon>
        <taxon>Dikarya</taxon>
        <taxon>Basidiomycota</taxon>
        <taxon>Agaricomycotina</taxon>
        <taxon>Agaricomycetes</taxon>
        <taxon>Agaricomycetidae</taxon>
        <taxon>Agaricales</taxon>
        <taxon>Marasmiineae</taxon>
        <taxon>Mycenaceae</taxon>
        <taxon>Mycena</taxon>
    </lineage>
</organism>
<dbReference type="Proteomes" id="UP001219525">
    <property type="component" value="Unassembled WGS sequence"/>
</dbReference>
<evidence type="ECO:0000313" key="2">
    <source>
        <dbReference type="EMBL" id="KAJ7226062.1"/>
    </source>
</evidence>
<dbReference type="SUPFAM" id="SSF56112">
    <property type="entry name" value="Protein kinase-like (PK-like)"/>
    <property type="match status" value="1"/>
</dbReference>
<proteinExistence type="predicted"/>
<keyword evidence="1" id="KW-0175">Coiled coil</keyword>
<evidence type="ECO:0008006" key="4">
    <source>
        <dbReference type="Google" id="ProtNLM"/>
    </source>
</evidence>
<dbReference type="EMBL" id="JARJCW010000004">
    <property type="protein sequence ID" value="KAJ7226062.1"/>
    <property type="molecule type" value="Genomic_DNA"/>
</dbReference>
<feature type="coiled-coil region" evidence="1">
    <location>
        <begin position="553"/>
        <end position="584"/>
    </location>
</feature>
<accession>A0AAD6YQF7</accession>
<evidence type="ECO:0000313" key="3">
    <source>
        <dbReference type="Proteomes" id="UP001219525"/>
    </source>
</evidence>
<protein>
    <recommendedName>
        <fullName evidence="4">Protein kinase domain-containing protein</fullName>
    </recommendedName>
</protein>
<keyword evidence="3" id="KW-1185">Reference proteome</keyword>